<reference evidence="14 15" key="1">
    <citation type="submission" date="2016-10" db="EMBL/GenBank/DDBJ databases">
        <authorList>
            <person name="Varghese N."/>
            <person name="Submissions S."/>
        </authorList>
    </citation>
    <scope>NUCLEOTIDE SEQUENCE [LARGE SCALE GENOMIC DNA]</scope>
    <source>
        <strain evidence="15">ATCC 20501</strain>
        <strain evidence="13 14">CGMCC 4.3529</strain>
    </source>
</reference>
<comment type="similarity">
    <text evidence="1 9 10">Belongs to the peptidase A8 family.</text>
</comment>
<feature type="transmembrane region" description="Helical" evidence="9">
    <location>
        <begin position="63"/>
        <end position="85"/>
    </location>
</feature>
<dbReference type="PANTHER" id="PTHR33695:SF1">
    <property type="entry name" value="LIPOPROTEIN SIGNAL PEPTIDASE"/>
    <property type="match status" value="1"/>
</dbReference>
<gene>
    <name evidence="9" type="primary">lspA</name>
    <name evidence="12" type="ORF">SAMN02982929_03002</name>
    <name evidence="13" type="ORF">SAMN05216506_101241</name>
</gene>
<dbReference type="GO" id="GO:0006508">
    <property type="term" value="P:proteolysis"/>
    <property type="evidence" value="ECO:0007669"/>
    <property type="project" value="UniProtKB-KW"/>
</dbReference>
<dbReference type="PANTHER" id="PTHR33695">
    <property type="entry name" value="LIPOPROTEIN SIGNAL PEPTIDASE"/>
    <property type="match status" value="1"/>
</dbReference>
<feature type="compositionally biased region" description="Low complexity" evidence="11">
    <location>
        <begin position="33"/>
        <end position="45"/>
    </location>
</feature>
<evidence type="ECO:0000256" key="9">
    <source>
        <dbReference type="HAMAP-Rule" id="MF_00161"/>
    </source>
</evidence>
<evidence type="ECO:0000256" key="4">
    <source>
        <dbReference type="ARBA" id="ARBA00022692"/>
    </source>
</evidence>
<evidence type="ECO:0000256" key="5">
    <source>
        <dbReference type="ARBA" id="ARBA00022750"/>
    </source>
</evidence>
<dbReference type="Proteomes" id="UP000236729">
    <property type="component" value="Unassembled WGS sequence"/>
</dbReference>
<feature type="region of interest" description="Disordered" evidence="11">
    <location>
        <begin position="1"/>
        <end position="54"/>
    </location>
</feature>
<dbReference type="EC" id="3.4.23.36" evidence="9"/>
<comment type="pathway">
    <text evidence="9">Protein modification; lipoprotein biosynthesis (signal peptide cleavage).</text>
</comment>
<evidence type="ECO:0000256" key="10">
    <source>
        <dbReference type="RuleBase" id="RU004181"/>
    </source>
</evidence>
<comment type="function">
    <text evidence="9">This protein specifically catalyzes the removal of signal peptides from prolipoproteins.</text>
</comment>
<feature type="transmembrane region" description="Helical" evidence="9">
    <location>
        <begin position="146"/>
        <end position="163"/>
    </location>
</feature>
<keyword evidence="3 9" id="KW-0645">Protease</keyword>
<evidence type="ECO:0000256" key="1">
    <source>
        <dbReference type="ARBA" id="ARBA00006139"/>
    </source>
</evidence>
<evidence type="ECO:0000313" key="12">
    <source>
        <dbReference type="EMBL" id="SEG66393.1"/>
    </source>
</evidence>
<dbReference type="NCBIfam" id="TIGR00077">
    <property type="entry name" value="lspA"/>
    <property type="match status" value="1"/>
</dbReference>
<feature type="compositionally biased region" description="Low complexity" evidence="11">
    <location>
        <begin position="13"/>
        <end position="25"/>
    </location>
</feature>
<keyword evidence="8 9" id="KW-0472">Membrane</keyword>
<dbReference type="HAMAP" id="MF_00161">
    <property type="entry name" value="LspA"/>
    <property type="match status" value="1"/>
</dbReference>
<evidence type="ECO:0000256" key="8">
    <source>
        <dbReference type="ARBA" id="ARBA00023136"/>
    </source>
</evidence>
<evidence type="ECO:0000256" key="7">
    <source>
        <dbReference type="ARBA" id="ARBA00022989"/>
    </source>
</evidence>
<keyword evidence="7 9" id="KW-1133">Transmembrane helix</keyword>
<comment type="subcellular location">
    <subcellularLocation>
        <location evidence="9">Cell membrane</location>
        <topology evidence="9">Multi-pass membrane protein</topology>
    </subcellularLocation>
</comment>
<accession>A0A1H6C0I9</accession>
<keyword evidence="5 9" id="KW-0064">Aspartyl protease</keyword>
<evidence type="ECO:0000256" key="11">
    <source>
        <dbReference type="SAM" id="MobiDB-lite"/>
    </source>
</evidence>
<feature type="transmembrane region" description="Helical" evidence="9">
    <location>
        <begin position="189"/>
        <end position="215"/>
    </location>
</feature>
<dbReference type="EMBL" id="FOME01000001">
    <property type="protein sequence ID" value="SFC22952.1"/>
    <property type="molecule type" value="Genomic_DNA"/>
</dbReference>
<evidence type="ECO:0000313" key="13">
    <source>
        <dbReference type="EMBL" id="SFC22952.1"/>
    </source>
</evidence>
<dbReference type="EMBL" id="FNVB01000004">
    <property type="protein sequence ID" value="SEG66393.1"/>
    <property type="molecule type" value="Genomic_DNA"/>
</dbReference>
<evidence type="ECO:0000313" key="15">
    <source>
        <dbReference type="Proteomes" id="UP000236729"/>
    </source>
</evidence>
<dbReference type="GO" id="GO:0005886">
    <property type="term" value="C:plasma membrane"/>
    <property type="evidence" value="ECO:0007669"/>
    <property type="project" value="UniProtKB-SubCell"/>
</dbReference>
<keyword evidence="4 9" id="KW-0812">Transmembrane</keyword>
<evidence type="ECO:0000256" key="3">
    <source>
        <dbReference type="ARBA" id="ARBA00022670"/>
    </source>
</evidence>
<organism evidence="12 15">
    <name type="scientific">Saccharopolyspora kobensis</name>
    <dbReference type="NCBI Taxonomy" id="146035"/>
    <lineage>
        <taxon>Bacteria</taxon>
        <taxon>Bacillati</taxon>
        <taxon>Actinomycetota</taxon>
        <taxon>Actinomycetes</taxon>
        <taxon>Pseudonocardiales</taxon>
        <taxon>Pseudonocardiaceae</taxon>
        <taxon>Saccharopolyspora</taxon>
    </lineage>
</organism>
<keyword evidence="14" id="KW-1185">Reference proteome</keyword>
<proteinExistence type="inferred from homology"/>
<comment type="catalytic activity">
    <reaction evidence="9">
        <text>Release of signal peptides from bacterial membrane prolipoproteins. Hydrolyzes -Xaa-Yaa-Zaa-|-(S,diacylglyceryl)Cys-, in which Xaa is hydrophobic (preferably Leu), and Yaa (Ala or Ser) and Zaa (Gly or Ala) have small, neutral side chains.</text>
        <dbReference type="EC" id="3.4.23.36"/>
    </reaction>
</comment>
<evidence type="ECO:0000256" key="2">
    <source>
        <dbReference type="ARBA" id="ARBA00022475"/>
    </source>
</evidence>
<sequence>MRPVRFRDNGGVSSEQSSPKQSSAEPVDHGEAAEQVPEVPAETAETSGDAPAAVERPRKSAKLLALLFAVAVAGLGLDILTKVVVVAELEGEPPVEVLGGLLYLDVLRNPGAAFSLATGLTWLLSLLAIVVVGVIIWLAPKLRSPGWAVGLGLVLGGACGNLVDRIFRAPGPLEGHVVDFLSILAPGGAVWPVFNIADSCIVVGGVLIVLLSLMGRDYDGTVHRKKKAAENNS</sequence>
<evidence type="ECO:0000256" key="6">
    <source>
        <dbReference type="ARBA" id="ARBA00022801"/>
    </source>
</evidence>
<keyword evidence="6 9" id="KW-0378">Hydrolase</keyword>
<feature type="transmembrane region" description="Helical" evidence="9">
    <location>
        <begin position="112"/>
        <end position="139"/>
    </location>
</feature>
<dbReference type="PRINTS" id="PR00781">
    <property type="entry name" value="LIPOSIGPTASE"/>
</dbReference>
<dbReference type="SMR" id="A0A1H6C0I9"/>
<keyword evidence="2 9" id="KW-1003">Cell membrane</keyword>
<accession>A0A1I1HH98</accession>
<feature type="active site" evidence="9">
    <location>
        <position position="179"/>
    </location>
</feature>
<protein>
    <recommendedName>
        <fullName evidence="9">Lipoprotein signal peptidase</fullName>
        <ecNumber evidence="9">3.4.23.36</ecNumber>
    </recommendedName>
    <alternativeName>
        <fullName evidence="9">Prolipoprotein signal peptidase</fullName>
    </alternativeName>
    <alternativeName>
        <fullName evidence="9">Signal peptidase II</fullName>
        <shortName evidence="9">SPase II</shortName>
    </alternativeName>
</protein>
<dbReference type="AlphaFoldDB" id="A0A1H6C0I9"/>
<evidence type="ECO:0000313" key="14">
    <source>
        <dbReference type="Proteomes" id="UP000199690"/>
    </source>
</evidence>
<name>A0A1H6C0I9_9PSEU</name>
<dbReference type="InterPro" id="IPR001872">
    <property type="entry name" value="Peptidase_A8"/>
</dbReference>
<dbReference type="GO" id="GO:0004190">
    <property type="term" value="F:aspartic-type endopeptidase activity"/>
    <property type="evidence" value="ECO:0007669"/>
    <property type="project" value="UniProtKB-UniRule"/>
</dbReference>
<dbReference type="UniPathway" id="UPA00665"/>
<dbReference type="Proteomes" id="UP000199690">
    <property type="component" value="Unassembled WGS sequence"/>
</dbReference>
<dbReference type="Pfam" id="PF01252">
    <property type="entry name" value="Peptidase_A8"/>
    <property type="match status" value="1"/>
</dbReference>
<reference evidence="12" key="2">
    <citation type="submission" date="2016-10" db="EMBL/GenBank/DDBJ databases">
        <authorList>
            <person name="de Groot N.N."/>
        </authorList>
    </citation>
    <scope>NUCLEOTIDE SEQUENCE [LARGE SCALE GENOMIC DNA]</scope>
    <source>
        <strain evidence="12">ATCC 20501</strain>
    </source>
</reference>
<feature type="active site" evidence="9">
    <location>
        <position position="198"/>
    </location>
</feature>